<name>A0AA38F4H0_TAXCH</name>
<gene>
    <name evidence="1" type="ORF">KI387_042786</name>
</gene>
<dbReference type="AlphaFoldDB" id="A0AA38F4H0"/>
<dbReference type="EMBL" id="JAHRHJ020003296">
    <property type="protein sequence ID" value="KAH9292029.1"/>
    <property type="molecule type" value="Genomic_DNA"/>
</dbReference>
<organism evidence="1 2">
    <name type="scientific">Taxus chinensis</name>
    <name type="common">Chinese yew</name>
    <name type="synonym">Taxus wallichiana var. chinensis</name>
    <dbReference type="NCBI Taxonomy" id="29808"/>
    <lineage>
        <taxon>Eukaryota</taxon>
        <taxon>Viridiplantae</taxon>
        <taxon>Streptophyta</taxon>
        <taxon>Embryophyta</taxon>
        <taxon>Tracheophyta</taxon>
        <taxon>Spermatophyta</taxon>
        <taxon>Pinopsida</taxon>
        <taxon>Pinidae</taxon>
        <taxon>Conifers II</taxon>
        <taxon>Cupressales</taxon>
        <taxon>Taxaceae</taxon>
        <taxon>Taxus</taxon>
    </lineage>
</organism>
<accession>A0AA38F4H0</accession>
<proteinExistence type="predicted"/>
<comment type="caution">
    <text evidence="1">The sequence shown here is derived from an EMBL/GenBank/DDBJ whole genome shotgun (WGS) entry which is preliminary data.</text>
</comment>
<evidence type="ECO:0000313" key="2">
    <source>
        <dbReference type="Proteomes" id="UP000824469"/>
    </source>
</evidence>
<evidence type="ECO:0000313" key="1">
    <source>
        <dbReference type="EMBL" id="KAH9292029.1"/>
    </source>
</evidence>
<keyword evidence="2" id="KW-1185">Reference proteome</keyword>
<dbReference type="Proteomes" id="UP000824469">
    <property type="component" value="Unassembled WGS sequence"/>
</dbReference>
<feature type="non-terminal residue" evidence="1">
    <location>
        <position position="1"/>
    </location>
</feature>
<protein>
    <submittedName>
        <fullName evidence="1">Uncharacterized protein</fullName>
    </submittedName>
</protein>
<sequence length="58" mass="6581">DGDNFNGIRVIVTFSEEARWEVLMAELGIFGCSRFKFSGTERIGVGRPFDFPLMAKQH</sequence>
<reference evidence="1 2" key="1">
    <citation type="journal article" date="2021" name="Nat. Plants">
        <title>The Taxus genome provides insights into paclitaxel biosynthesis.</title>
        <authorList>
            <person name="Xiong X."/>
            <person name="Gou J."/>
            <person name="Liao Q."/>
            <person name="Li Y."/>
            <person name="Zhou Q."/>
            <person name="Bi G."/>
            <person name="Li C."/>
            <person name="Du R."/>
            <person name="Wang X."/>
            <person name="Sun T."/>
            <person name="Guo L."/>
            <person name="Liang H."/>
            <person name="Lu P."/>
            <person name="Wu Y."/>
            <person name="Zhang Z."/>
            <person name="Ro D.K."/>
            <person name="Shang Y."/>
            <person name="Huang S."/>
            <person name="Yan J."/>
        </authorList>
    </citation>
    <scope>NUCLEOTIDE SEQUENCE [LARGE SCALE GENOMIC DNA]</scope>
    <source>
        <strain evidence="1">Ta-2019</strain>
    </source>
</reference>